<dbReference type="InterPro" id="IPR025966">
    <property type="entry name" value="OppC_N"/>
</dbReference>
<evidence type="ECO:0000256" key="7">
    <source>
        <dbReference type="RuleBase" id="RU363032"/>
    </source>
</evidence>
<comment type="similarity">
    <text evidence="7">Belongs to the binding-protein-dependent transport system permease family.</text>
</comment>
<keyword evidence="5 7" id="KW-1133">Transmembrane helix</keyword>
<feature type="transmembrane region" description="Helical" evidence="7">
    <location>
        <begin position="154"/>
        <end position="172"/>
    </location>
</feature>
<dbReference type="PANTHER" id="PTHR43386:SF6">
    <property type="entry name" value="ABC TRANSPORTER PERMEASE PROTEIN"/>
    <property type="match status" value="1"/>
</dbReference>
<gene>
    <name evidence="9" type="ORF">N4R40_03255</name>
</gene>
<dbReference type="CDD" id="cd06261">
    <property type="entry name" value="TM_PBP2"/>
    <property type="match status" value="1"/>
</dbReference>
<keyword evidence="2 7" id="KW-0813">Transport</keyword>
<sequence length="318" mass="34263">MSSDVNDPTGRNHFVAPVKEATLVVDAVRVDEKPSNLWTDAWTDLRRRPTFWGSVVVVAIVLLMAIWPTLFTQTPPNDNCLLANSNGGPMEGHPLGFTFLGCDIWARMVWGARTSLVVGLLATLIGTVIGLIMGAFAGFYGGWLDSLLSRVGDIFFSIPYILAAVVVMSVFSTNRNEFTLAFAIGGFAWASTARVVRAEVLRVRQADFITASRALGQSRFTTMVTHVIPNAIAPLLVITTLSLAAAIVAEATLSFLGVGLGSGTMSWGNDISQAQQSLRIAPMALIYPSLILTVTVLAFILLGELVRDALDPRARARR</sequence>
<protein>
    <submittedName>
        <fullName evidence="9">ABC transporter permease</fullName>
    </submittedName>
</protein>
<dbReference type="InterPro" id="IPR050366">
    <property type="entry name" value="BP-dependent_transpt_permease"/>
</dbReference>
<evidence type="ECO:0000256" key="4">
    <source>
        <dbReference type="ARBA" id="ARBA00022692"/>
    </source>
</evidence>
<dbReference type="InterPro" id="IPR035906">
    <property type="entry name" value="MetI-like_sf"/>
</dbReference>
<dbReference type="Gene3D" id="1.10.3720.10">
    <property type="entry name" value="MetI-like"/>
    <property type="match status" value="1"/>
</dbReference>
<dbReference type="Pfam" id="PF00528">
    <property type="entry name" value="BPD_transp_1"/>
    <property type="match status" value="1"/>
</dbReference>
<dbReference type="SUPFAM" id="SSF161098">
    <property type="entry name" value="MetI-like"/>
    <property type="match status" value="1"/>
</dbReference>
<keyword evidence="6 7" id="KW-0472">Membrane</keyword>
<organism evidence="9 10">
    <name type="scientific">Microbacterium memoriense</name>
    <dbReference type="NCBI Taxonomy" id="2978350"/>
    <lineage>
        <taxon>Bacteria</taxon>
        <taxon>Bacillati</taxon>
        <taxon>Actinomycetota</taxon>
        <taxon>Actinomycetes</taxon>
        <taxon>Micrococcales</taxon>
        <taxon>Microbacteriaceae</taxon>
        <taxon>Microbacterium</taxon>
    </lineage>
</organism>
<evidence type="ECO:0000256" key="3">
    <source>
        <dbReference type="ARBA" id="ARBA00022475"/>
    </source>
</evidence>
<dbReference type="RefSeq" id="WP_261605929.1">
    <property type="nucleotide sequence ID" value="NZ_JAODOR010000004.1"/>
</dbReference>
<feature type="transmembrane region" description="Helical" evidence="7">
    <location>
        <begin position="116"/>
        <end position="142"/>
    </location>
</feature>
<accession>A0ABT2P9U9</accession>
<evidence type="ECO:0000256" key="6">
    <source>
        <dbReference type="ARBA" id="ARBA00023136"/>
    </source>
</evidence>
<comment type="caution">
    <text evidence="9">The sequence shown here is derived from an EMBL/GenBank/DDBJ whole genome shotgun (WGS) entry which is preliminary data.</text>
</comment>
<dbReference type="Pfam" id="PF12911">
    <property type="entry name" value="OppC_N"/>
    <property type="match status" value="1"/>
</dbReference>
<feature type="transmembrane region" description="Helical" evidence="7">
    <location>
        <begin position="280"/>
        <end position="303"/>
    </location>
</feature>
<evidence type="ECO:0000256" key="1">
    <source>
        <dbReference type="ARBA" id="ARBA00004651"/>
    </source>
</evidence>
<reference evidence="9 10" key="1">
    <citation type="journal article" date="2024" name="Int. J. Syst. Evol. Microbiol.">
        <title>Microbacterium memoriense sp. nov., a member of the Actinomycetota from marine beach sediment of the north coast of Portugal.</title>
        <authorList>
            <person name="Santos J.D.N.D."/>
            <person name="Klimek D."/>
            <person name="Calusinska M."/>
            <person name="Lobo-da-Cunha A."/>
            <person name="Catita J."/>
            <person name="Goncalves H."/>
            <person name="Gonzalez I."/>
            <person name="Lage O.M."/>
        </authorList>
    </citation>
    <scope>NUCLEOTIDE SEQUENCE [LARGE SCALE GENOMIC DNA]</scope>
    <source>
        <strain evidence="9 10">PMIC_1C1B</strain>
    </source>
</reference>
<evidence type="ECO:0000313" key="10">
    <source>
        <dbReference type="Proteomes" id="UP001300496"/>
    </source>
</evidence>
<evidence type="ECO:0000256" key="2">
    <source>
        <dbReference type="ARBA" id="ARBA00022448"/>
    </source>
</evidence>
<keyword evidence="3" id="KW-1003">Cell membrane</keyword>
<dbReference type="EMBL" id="JAODOR010000004">
    <property type="protein sequence ID" value="MCT9001386.1"/>
    <property type="molecule type" value="Genomic_DNA"/>
</dbReference>
<keyword evidence="10" id="KW-1185">Reference proteome</keyword>
<feature type="transmembrane region" description="Helical" evidence="7">
    <location>
        <begin position="51"/>
        <end position="71"/>
    </location>
</feature>
<feature type="domain" description="ABC transmembrane type-1" evidence="8">
    <location>
        <begin position="112"/>
        <end position="303"/>
    </location>
</feature>
<dbReference type="Proteomes" id="UP001300496">
    <property type="component" value="Unassembled WGS sequence"/>
</dbReference>
<evidence type="ECO:0000313" key="9">
    <source>
        <dbReference type="EMBL" id="MCT9001386.1"/>
    </source>
</evidence>
<proteinExistence type="inferred from homology"/>
<keyword evidence="4 7" id="KW-0812">Transmembrane</keyword>
<comment type="subcellular location">
    <subcellularLocation>
        <location evidence="1 7">Cell membrane</location>
        <topology evidence="1 7">Multi-pass membrane protein</topology>
    </subcellularLocation>
</comment>
<evidence type="ECO:0000259" key="8">
    <source>
        <dbReference type="PROSITE" id="PS50928"/>
    </source>
</evidence>
<dbReference type="InterPro" id="IPR000515">
    <property type="entry name" value="MetI-like"/>
</dbReference>
<feature type="transmembrane region" description="Helical" evidence="7">
    <location>
        <begin position="235"/>
        <end position="260"/>
    </location>
</feature>
<dbReference type="PANTHER" id="PTHR43386">
    <property type="entry name" value="OLIGOPEPTIDE TRANSPORT SYSTEM PERMEASE PROTEIN APPC"/>
    <property type="match status" value="1"/>
</dbReference>
<name>A0ABT2P9U9_9MICO</name>
<evidence type="ECO:0000256" key="5">
    <source>
        <dbReference type="ARBA" id="ARBA00022989"/>
    </source>
</evidence>
<dbReference type="PROSITE" id="PS50928">
    <property type="entry name" value="ABC_TM1"/>
    <property type="match status" value="1"/>
</dbReference>